<evidence type="ECO:0000313" key="4">
    <source>
        <dbReference type="Proteomes" id="UP000040578"/>
    </source>
</evidence>
<dbReference type="EMBL" id="CPYD01000010">
    <property type="protein sequence ID" value="CNE84568.1"/>
    <property type="molecule type" value="Genomic_DNA"/>
</dbReference>
<evidence type="ECO:0000313" key="2">
    <source>
        <dbReference type="EMBL" id="CNE84568.1"/>
    </source>
</evidence>
<organism evidence="3 5">
    <name type="scientific">Yersinia nurmii</name>
    <dbReference type="NCBI Taxonomy" id="685706"/>
    <lineage>
        <taxon>Bacteria</taxon>
        <taxon>Pseudomonadati</taxon>
        <taxon>Pseudomonadota</taxon>
        <taxon>Gammaproteobacteria</taxon>
        <taxon>Enterobacterales</taxon>
        <taxon>Yersiniaceae</taxon>
        <taxon>Yersinia</taxon>
    </lineage>
</organism>
<protein>
    <recommendedName>
        <fullName evidence="6">General secretion pathway protein C</fullName>
    </recommendedName>
</protein>
<dbReference type="AlphaFoldDB" id="A0AAW7JZK2"/>
<dbReference type="Gene3D" id="2.30.30.830">
    <property type="match status" value="1"/>
</dbReference>
<name>A0AAW7JZK2_9GAMM</name>
<evidence type="ECO:0000313" key="5">
    <source>
        <dbReference type="Proteomes" id="UP001167864"/>
    </source>
</evidence>
<accession>A0AAW7JZK2</accession>
<keyword evidence="4" id="KW-1185">Reference proteome</keyword>
<evidence type="ECO:0000256" key="1">
    <source>
        <dbReference type="SAM" id="Phobius"/>
    </source>
</evidence>
<dbReference type="EMBL" id="JAUEHU010000008">
    <property type="protein sequence ID" value="MDN0087723.1"/>
    <property type="molecule type" value="Genomic_DNA"/>
</dbReference>
<evidence type="ECO:0008006" key="6">
    <source>
        <dbReference type="Google" id="ProtNLM"/>
    </source>
</evidence>
<keyword evidence="1" id="KW-0812">Transmembrane</keyword>
<proteinExistence type="predicted"/>
<gene>
    <name evidence="2" type="ORF">ERS137967_02680</name>
    <name evidence="3" type="ORF">QVN42_10010</name>
</gene>
<reference evidence="3" key="2">
    <citation type="submission" date="2023-06" db="EMBL/GenBank/DDBJ databases">
        <authorList>
            <person name="Polev D.E."/>
            <person name="Saitova A.T."/>
            <person name="Bogumilchik E.A."/>
            <person name="Kokorina G.I."/>
            <person name="Voskresenskaia E.A."/>
        </authorList>
    </citation>
    <scope>NUCLEOTIDE SEQUENCE</scope>
    <source>
        <strain evidence="3">2145 StPb PI</strain>
    </source>
</reference>
<sequence>MLKIIKLSNATILLHSFHKLSIFVPVVFCIYNAFSLISDFYDGSYAKSDVVLFYINDERKVKLDQKISSDKINYGIDKVKSISIFGEKEKDVSTNTKKLDDIDVENMTRDDFLRIKKYYGDSRLTGTITSSHSSSSMAIVSNNQINRTYFKNDFLNDGETKILKIIKDGVVVSKNNELFMMILRDGIMQ</sequence>
<reference evidence="2 4" key="1">
    <citation type="submission" date="2015-03" db="EMBL/GenBank/DDBJ databases">
        <authorList>
            <consortium name="Pathogen Informatics"/>
            <person name="Murphy D."/>
        </authorList>
    </citation>
    <scope>NUCLEOTIDE SEQUENCE [LARGE SCALE GENOMIC DNA]</scope>
    <source>
        <strain evidence="2">Type strain: CIP110231</strain>
        <strain evidence="4">type strain: CIP110231</strain>
    </source>
</reference>
<feature type="transmembrane region" description="Helical" evidence="1">
    <location>
        <begin position="12"/>
        <end position="34"/>
    </location>
</feature>
<evidence type="ECO:0000313" key="3">
    <source>
        <dbReference type="EMBL" id="MDN0087723.1"/>
    </source>
</evidence>
<dbReference type="Proteomes" id="UP000040578">
    <property type="component" value="Unassembled WGS sequence"/>
</dbReference>
<keyword evidence="1" id="KW-1133">Transmembrane helix</keyword>
<keyword evidence="1" id="KW-0472">Membrane</keyword>
<comment type="caution">
    <text evidence="3">The sequence shown here is derived from an EMBL/GenBank/DDBJ whole genome shotgun (WGS) entry which is preliminary data.</text>
</comment>
<dbReference type="Proteomes" id="UP001167864">
    <property type="component" value="Unassembled WGS sequence"/>
</dbReference>
<dbReference type="RefSeq" id="WP_049599768.1">
    <property type="nucleotide sequence ID" value="NZ_CPYD01000010.1"/>
</dbReference>